<keyword evidence="6" id="KW-0862">Zinc</keyword>
<dbReference type="GO" id="GO:0006730">
    <property type="term" value="P:one-carbon metabolic process"/>
    <property type="evidence" value="ECO:0007669"/>
    <property type="project" value="UniProtKB-UniRule"/>
</dbReference>
<organism evidence="8 9">
    <name type="scientific">Gemmatimonas groenlandica</name>
    <dbReference type="NCBI Taxonomy" id="2732249"/>
    <lineage>
        <taxon>Bacteria</taxon>
        <taxon>Pseudomonadati</taxon>
        <taxon>Gemmatimonadota</taxon>
        <taxon>Gemmatimonadia</taxon>
        <taxon>Gemmatimonadales</taxon>
        <taxon>Gemmatimonadaceae</taxon>
        <taxon>Gemmatimonas</taxon>
    </lineage>
</organism>
<dbReference type="Gene3D" id="3.30.1130.10">
    <property type="match status" value="1"/>
</dbReference>
<dbReference type="Pfam" id="PF01227">
    <property type="entry name" value="GTP_cyclohydroI"/>
    <property type="match status" value="1"/>
</dbReference>
<feature type="binding site" evidence="6">
    <location>
        <position position="109"/>
    </location>
    <ligand>
        <name>Zn(2+)</name>
        <dbReference type="ChEBI" id="CHEBI:29105"/>
    </ligand>
</feature>
<evidence type="ECO:0000256" key="1">
    <source>
        <dbReference type="ARBA" id="ARBA00001052"/>
    </source>
</evidence>
<keyword evidence="6" id="KW-0342">GTP-binding</keyword>
<evidence type="ECO:0000259" key="7">
    <source>
        <dbReference type="Pfam" id="PF01227"/>
    </source>
</evidence>
<evidence type="ECO:0000256" key="2">
    <source>
        <dbReference type="ARBA" id="ARBA00005080"/>
    </source>
</evidence>
<evidence type="ECO:0000256" key="5">
    <source>
        <dbReference type="ARBA" id="ARBA00022801"/>
    </source>
</evidence>
<dbReference type="GO" id="GO:0005737">
    <property type="term" value="C:cytoplasm"/>
    <property type="evidence" value="ECO:0007669"/>
    <property type="project" value="TreeGrafter"/>
</dbReference>
<evidence type="ECO:0000313" key="9">
    <source>
        <dbReference type="Proteomes" id="UP000500938"/>
    </source>
</evidence>
<keyword evidence="6" id="KW-0479">Metal-binding</keyword>
<comment type="pathway">
    <text evidence="2 6">Cofactor biosynthesis; 7,8-dihydroneopterin triphosphate biosynthesis; 7,8-dihydroneopterin triphosphate from GTP: step 1/1.</text>
</comment>
<accession>A0A6M4IT58</accession>
<dbReference type="InterPro" id="IPR043134">
    <property type="entry name" value="GTP-CH-I_N"/>
</dbReference>
<dbReference type="GO" id="GO:0006729">
    <property type="term" value="P:tetrahydrobiopterin biosynthetic process"/>
    <property type="evidence" value="ECO:0007669"/>
    <property type="project" value="TreeGrafter"/>
</dbReference>
<dbReference type="SUPFAM" id="SSF55620">
    <property type="entry name" value="Tetrahydrobiopterin biosynthesis enzymes-like"/>
    <property type="match status" value="1"/>
</dbReference>
<dbReference type="Gene3D" id="1.10.286.10">
    <property type="match status" value="1"/>
</dbReference>
<evidence type="ECO:0000256" key="3">
    <source>
        <dbReference type="ARBA" id="ARBA00008085"/>
    </source>
</evidence>
<dbReference type="EMBL" id="CP053085">
    <property type="protein sequence ID" value="QJR36002.1"/>
    <property type="molecule type" value="Genomic_DNA"/>
</dbReference>
<keyword evidence="5 6" id="KW-0378">Hydrolase</keyword>
<dbReference type="UniPathway" id="UPA00848">
    <property type="reaction ID" value="UER00151"/>
</dbReference>
<reference evidence="8 9" key="1">
    <citation type="submission" date="2020-05" db="EMBL/GenBank/DDBJ databases">
        <title>Complete genome sequence of Gemmatimonas greenlandica TET16.</title>
        <authorList>
            <person name="Zeng Y."/>
        </authorList>
    </citation>
    <scope>NUCLEOTIDE SEQUENCE [LARGE SCALE GENOMIC DNA]</scope>
    <source>
        <strain evidence="8 9">TET16</strain>
    </source>
</reference>
<comment type="catalytic activity">
    <reaction evidence="1 6">
        <text>GTP + H2O = 7,8-dihydroneopterin 3'-triphosphate + formate + H(+)</text>
        <dbReference type="Rhea" id="RHEA:17473"/>
        <dbReference type="ChEBI" id="CHEBI:15377"/>
        <dbReference type="ChEBI" id="CHEBI:15378"/>
        <dbReference type="ChEBI" id="CHEBI:15740"/>
        <dbReference type="ChEBI" id="CHEBI:37565"/>
        <dbReference type="ChEBI" id="CHEBI:58462"/>
        <dbReference type="EC" id="3.5.4.16"/>
    </reaction>
</comment>
<dbReference type="KEGG" id="ggr:HKW67_11035"/>
<dbReference type="PROSITE" id="PS00859">
    <property type="entry name" value="GTP_CYCLOHYDROL_1_1"/>
    <property type="match status" value="1"/>
</dbReference>
<dbReference type="FunFam" id="3.30.1130.10:FF:000001">
    <property type="entry name" value="GTP cyclohydrolase 1"/>
    <property type="match status" value="1"/>
</dbReference>
<protein>
    <recommendedName>
        <fullName evidence="6">GTP cyclohydrolase 1</fullName>
        <ecNumber evidence="6">3.5.4.16</ecNumber>
    </recommendedName>
    <alternativeName>
        <fullName evidence="6">GTP cyclohydrolase I</fullName>
        <shortName evidence="6">GTP-CH-I</shortName>
    </alternativeName>
</protein>
<keyword evidence="6" id="KW-0547">Nucleotide-binding</keyword>
<dbReference type="InterPro" id="IPR018234">
    <property type="entry name" value="GTP_CycHdrlase_I_CS"/>
</dbReference>
<dbReference type="GO" id="GO:0008270">
    <property type="term" value="F:zinc ion binding"/>
    <property type="evidence" value="ECO:0007669"/>
    <property type="project" value="UniProtKB-UniRule"/>
</dbReference>
<dbReference type="NCBIfam" id="TIGR00063">
    <property type="entry name" value="folE"/>
    <property type="match status" value="1"/>
</dbReference>
<keyword evidence="4 6" id="KW-0554">One-carbon metabolism</keyword>
<dbReference type="PANTHER" id="PTHR11109">
    <property type="entry name" value="GTP CYCLOHYDROLASE I"/>
    <property type="match status" value="1"/>
</dbReference>
<dbReference type="InterPro" id="IPR043133">
    <property type="entry name" value="GTP-CH-I_C/QueF"/>
</dbReference>
<dbReference type="GO" id="GO:0003934">
    <property type="term" value="F:GTP cyclohydrolase I activity"/>
    <property type="evidence" value="ECO:0007669"/>
    <property type="project" value="UniProtKB-UniRule"/>
</dbReference>
<dbReference type="Proteomes" id="UP000500938">
    <property type="component" value="Chromosome"/>
</dbReference>
<dbReference type="InterPro" id="IPR020602">
    <property type="entry name" value="GTP_CycHdrlase_I_dom"/>
</dbReference>
<name>A0A6M4IT58_9BACT</name>
<keyword evidence="9" id="KW-1185">Reference proteome</keyword>
<dbReference type="CDD" id="cd00642">
    <property type="entry name" value="GTP_cyclohydro1"/>
    <property type="match status" value="1"/>
</dbReference>
<evidence type="ECO:0000256" key="6">
    <source>
        <dbReference type="HAMAP-Rule" id="MF_00223"/>
    </source>
</evidence>
<dbReference type="NCBIfam" id="NF006825">
    <property type="entry name" value="PRK09347.1-2"/>
    <property type="match status" value="1"/>
</dbReference>
<dbReference type="PANTHER" id="PTHR11109:SF7">
    <property type="entry name" value="GTP CYCLOHYDROLASE 1"/>
    <property type="match status" value="1"/>
</dbReference>
<dbReference type="NCBIfam" id="NF006826">
    <property type="entry name" value="PRK09347.1-3"/>
    <property type="match status" value="1"/>
</dbReference>
<dbReference type="InterPro" id="IPR001474">
    <property type="entry name" value="GTP_CycHdrlase_I"/>
</dbReference>
<dbReference type="GO" id="GO:0046654">
    <property type="term" value="P:tetrahydrofolate biosynthetic process"/>
    <property type="evidence" value="ECO:0007669"/>
    <property type="project" value="UniProtKB-UniRule"/>
</dbReference>
<comment type="subunit">
    <text evidence="6">Homopolymer.</text>
</comment>
<gene>
    <name evidence="6 8" type="primary">folE</name>
    <name evidence="8" type="ORF">HKW67_11035</name>
</gene>
<sequence length="223" mass="25038">MSTTRGSKNVIRPTMAARGSMATVDPDDMETDNATQVEFEGLIRRQLELLGEDPERDGLLKTPSRVAKSMAWLTRGYDLDARQVIGDAMFAENHENMVMVRDIEMYSMCEHHMLPFFGKVHVAYIPNGKIVGLSKLPRVVEVFARRLQVQERLGEQIANALDEVLQPKGVGVVIEAVHLCMMMRGVEKQSSRTITSSLRGLFRDDSKTRSEFLRLAHGPSASY</sequence>
<proteinExistence type="inferred from homology"/>
<feature type="binding site" evidence="6">
    <location>
        <position position="112"/>
    </location>
    <ligand>
        <name>Zn(2+)</name>
        <dbReference type="ChEBI" id="CHEBI:29105"/>
    </ligand>
</feature>
<dbReference type="EC" id="3.5.4.16" evidence="6"/>
<feature type="domain" description="GTP cyclohydrolase I" evidence="7">
    <location>
        <begin position="42"/>
        <end position="216"/>
    </location>
</feature>
<evidence type="ECO:0000313" key="8">
    <source>
        <dbReference type="EMBL" id="QJR36002.1"/>
    </source>
</evidence>
<feature type="binding site" evidence="6">
    <location>
        <position position="180"/>
    </location>
    <ligand>
        <name>Zn(2+)</name>
        <dbReference type="ChEBI" id="CHEBI:29105"/>
    </ligand>
</feature>
<evidence type="ECO:0000256" key="4">
    <source>
        <dbReference type="ARBA" id="ARBA00022563"/>
    </source>
</evidence>
<comment type="similarity">
    <text evidence="3 6">Belongs to the GTP cyclohydrolase I family.</text>
</comment>
<dbReference type="AlphaFoldDB" id="A0A6M4IT58"/>
<dbReference type="HAMAP" id="MF_00223">
    <property type="entry name" value="FolE"/>
    <property type="match status" value="1"/>
</dbReference>
<dbReference type="GO" id="GO:0005525">
    <property type="term" value="F:GTP binding"/>
    <property type="evidence" value="ECO:0007669"/>
    <property type="project" value="UniProtKB-KW"/>
</dbReference>